<dbReference type="SMART" id="SM00752">
    <property type="entry name" value="HTTM"/>
    <property type="match status" value="1"/>
</dbReference>
<dbReference type="GO" id="GO:0008488">
    <property type="term" value="F:gamma-glutamyl carboxylase activity"/>
    <property type="evidence" value="ECO:0007669"/>
    <property type="project" value="InterPro"/>
</dbReference>
<comment type="subcellular location">
    <subcellularLocation>
        <location evidence="1">Endomembrane system</location>
        <topology evidence="1">Multi-pass membrane protein</topology>
    </subcellularLocation>
</comment>
<keyword evidence="5" id="KW-1015">Disulfide bond</keyword>
<comment type="caution">
    <text evidence="9">The sequence shown here is derived from an EMBL/GenBank/DDBJ whole genome shotgun (WGS) entry which is preliminary data.</text>
</comment>
<dbReference type="AlphaFoldDB" id="A0A0C1Z546"/>
<dbReference type="GO" id="GO:0012505">
    <property type="term" value="C:endomembrane system"/>
    <property type="evidence" value="ECO:0007669"/>
    <property type="project" value="UniProtKB-SubCell"/>
</dbReference>
<evidence type="ECO:0000256" key="5">
    <source>
        <dbReference type="ARBA" id="ARBA00023157"/>
    </source>
</evidence>
<dbReference type="GO" id="GO:0019842">
    <property type="term" value="F:vitamin binding"/>
    <property type="evidence" value="ECO:0007669"/>
    <property type="project" value="TreeGrafter"/>
</dbReference>
<reference evidence="9 10" key="1">
    <citation type="submission" date="2014-12" db="EMBL/GenBank/DDBJ databases">
        <title>Genome assembly of Enhygromyxa salina DSM 15201.</title>
        <authorList>
            <person name="Sharma G."/>
            <person name="Subramanian S."/>
        </authorList>
    </citation>
    <scope>NUCLEOTIDE SEQUENCE [LARGE SCALE GENOMIC DNA]</scope>
    <source>
        <strain evidence="9 10">DSM 15201</strain>
    </source>
</reference>
<evidence type="ECO:0000256" key="7">
    <source>
        <dbReference type="SAM" id="Phobius"/>
    </source>
</evidence>
<evidence type="ECO:0000313" key="9">
    <source>
        <dbReference type="EMBL" id="KIG12739.1"/>
    </source>
</evidence>
<evidence type="ECO:0000259" key="8">
    <source>
        <dbReference type="SMART" id="SM00752"/>
    </source>
</evidence>
<feature type="domain" description="HTTM-like" evidence="8">
    <location>
        <begin position="16"/>
        <end position="279"/>
    </location>
</feature>
<dbReference type="Proteomes" id="UP000031599">
    <property type="component" value="Unassembled WGS sequence"/>
</dbReference>
<evidence type="ECO:0000256" key="3">
    <source>
        <dbReference type="ARBA" id="ARBA00022989"/>
    </source>
</evidence>
<dbReference type="InterPro" id="IPR011020">
    <property type="entry name" value="HTTM-like"/>
</dbReference>
<keyword evidence="3 7" id="KW-1133">Transmembrane helix</keyword>
<protein>
    <recommendedName>
        <fullName evidence="8">HTTM-like domain-containing protein</fullName>
    </recommendedName>
</protein>
<evidence type="ECO:0000256" key="4">
    <source>
        <dbReference type="ARBA" id="ARBA00023136"/>
    </source>
</evidence>
<dbReference type="PANTHER" id="PTHR12639:SF7">
    <property type="entry name" value="HTTM DOMAIN-CONTAINING PROTEIN"/>
    <property type="match status" value="1"/>
</dbReference>
<gene>
    <name evidence="9" type="ORF">DB30_01097</name>
</gene>
<keyword evidence="4 7" id="KW-0472">Membrane</keyword>
<keyword evidence="6" id="KW-0456">Lyase</keyword>
<feature type="transmembrane region" description="Helical" evidence="7">
    <location>
        <begin position="99"/>
        <end position="118"/>
    </location>
</feature>
<dbReference type="EMBL" id="JMCC02000120">
    <property type="protein sequence ID" value="KIG12739.1"/>
    <property type="molecule type" value="Genomic_DNA"/>
</dbReference>
<name>A0A0C1Z546_9BACT</name>
<dbReference type="InterPro" id="IPR053934">
    <property type="entry name" value="HTTM_dom"/>
</dbReference>
<evidence type="ECO:0000256" key="2">
    <source>
        <dbReference type="ARBA" id="ARBA00022692"/>
    </source>
</evidence>
<feature type="transmembrane region" description="Helical" evidence="7">
    <location>
        <begin position="214"/>
        <end position="235"/>
    </location>
</feature>
<dbReference type="RefSeq" id="WP_052557157.1">
    <property type="nucleotide sequence ID" value="NZ_JMCC02000120.1"/>
</dbReference>
<keyword evidence="2 7" id="KW-0812">Transmembrane</keyword>
<evidence type="ECO:0000256" key="6">
    <source>
        <dbReference type="ARBA" id="ARBA00023239"/>
    </source>
</evidence>
<sequence>MSEPEPVTARALRWALGPVPAVRLESFRWTTTLALLIYTLTWSLEASEWLTPAGYHMSAAASRGLQLPIPLLGPWTLGAFLLVYIGCMVGILLDLRPRLCSYVVFAGLLYVTLADRLSAFSMNKLALVAWLVLLLAPWPRAEPHPGTPPAPTQLRSAWPVRILQATVLLQYVGAGICKLRGNWLTNPQVLWLQAQDIYMTKLAAWMVRELPPGAWAALQYGALAFELLAPLLLCVRRLRPIGFAWGLAMHTGIALMMHRVGLFSFSVVAYYVLFVDDAHLLGLRERLRAR</sequence>
<dbReference type="InterPro" id="IPR007782">
    <property type="entry name" value="VKG_COase"/>
</dbReference>
<feature type="transmembrane region" description="Helical" evidence="7">
    <location>
        <begin position="72"/>
        <end position="93"/>
    </location>
</feature>
<dbReference type="PANTHER" id="PTHR12639">
    <property type="entry name" value="VITAMIN K-DEPENDENT GAMMA-CARBOXYLASE"/>
    <property type="match status" value="1"/>
</dbReference>
<accession>A0A0C1Z546</accession>
<feature type="transmembrane region" description="Helical" evidence="7">
    <location>
        <begin position="247"/>
        <end position="273"/>
    </location>
</feature>
<organism evidence="9 10">
    <name type="scientific">Enhygromyxa salina</name>
    <dbReference type="NCBI Taxonomy" id="215803"/>
    <lineage>
        <taxon>Bacteria</taxon>
        <taxon>Pseudomonadati</taxon>
        <taxon>Myxococcota</taxon>
        <taxon>Polyangia</taxon>
        <taxon>Nannocystales</taxon>
        <taxon>Nannocystaceae</taxon>
        <taxon>Enhygromyxa</taxon>
    </lineage>
</organism>
<proteinExistence type="predicted"/>
<evidence type="ECO:0000256" key="1">
    <source>
        <dbReference type="ARBA" id="ARBA00004127"/>
    </source>
</evidence>
<evidence type="ECO:0000313" key="10">
    <source>
        <dbReference type="Proteomes" id="UP000031599"/>
    </source>
</evidence>
<dbReference type="Pfam" id="PF05090">
    <property type="entry name" value="HTTM"/>
    <property type="match status" value="1"/>
</dbReference>